<evidence type="ECO:0000259" key="1">
    <source>
        <dbReference type="Pfam" id="PF13486"/>
    </source>
</evidence>
<sequence>MSKFHSTLSRRDFVKALGLSGAGLGLASAAAPAFHDLDELIPSASNKVSHPWWVKEREHGNPTIEVDWDMLTPSFSLKNGLDGFGYPAPYPGNLVHEDALTNPSKMDPNKPGFRMEDYALFMASVQRGLYDKSIDETLGAPPPGPQINNVDPTPDAWPDWGRPGEPKFKKVPRWSGTPEEASKMITAAAHYFGAYKVGFLEVDDKVKKLTFAASTKWADCDQPYATGEVIPRGFGLGFPAPVKVFPNKMKYVIVLQVTQPFDTMRILGNTKETGHMQPLNASSFAIG</sequence>
<dbReference type="AlphaFoldDB" id="A0A2J1DSP1"/>
<protein>
    <submittedName>
        <fullName evidence="2">Reductive dehalogenase</fullName>
    </submittedName>
</protein>
<reference evidence="2 3" key="1">
    <citation type="journal article" date="2017" name="FEMS Microbiol. Ecol.">
        <title>Reconstructed genomes of novel Dehalococcoides mccartyi strains from 1,2,3,4-tetrachlorodibenzo-p-dioxin-dechlorinating enrichment cultures reveal divergent reductive dehalogenase gene profiles.</title>
        <authorList>
            <person name="Dam H.T."/>
            <person name="Vollmers J."/>
            <person name="Kaster A.K."/>
            <person name="Haggblom M.M."/>
        </authorList>
    </citation>
    <scope>NUCLEOTIDE SEQUENCE [LARGE SCALE GENOMIC DNA]</scope>
    <source>
        <strain evidence="2 3">H1-3-2.001</strain>
    </source>
</reference>
<feature type="domain" description="Reductive dehalogenase" evidence="1">
    <location>
        <begin position="51"/>
        <end position="210"/>
    </location>
</feature>
<dbReference type="InterPro" id="IPR019546">
    <property type="entry name" value="TAT_signal_bac_arc"/>
</dbReference>
<organism evidence="2 3">
    <name type="scientific">Dehalococcoides mccartyi</name>
    <dbReference type="NCBI Taxonomy" id="61435"/>
    <lineage>
        <taxon>Bacteria</taxon>
        <taxon>Bacillati</taxon>
        <taxon>Chloroflexota</taxon>
        <taxon>Dehalococcoidia</taxon>
        <taxon>Dehalococcoidales</taxon>
        <taxon>Dehalococcoidaceae</taxon>
        <taxon>Dehalococcoides</taxon>
    </lineage>
</organism>
<dbReference type="Pfam" id="PF13486">
    <property type="entry name" value="Dehalogenase"/>
    <property type="match status" value="1"/>
</dbReference>
<evidence type="ECO:0000313" key="2">
    <source>
        <dbReference type="EMBL" id="PKH45121.1"/>
    </source>
</evidence>
<proteinExistence type="predicted"/>
<comment type="caution">
    <text evidence="2">The sequence shown here is derived from an EMBL/GenBank/DDBJ whole genome shotgun (WGS) entry which is preliminary data.</text>
</comment>
<evidence type="ECO:0000313" key="3">
    <source>
        <dbReference type="Proteomes" id="UP000233649"/>
    </source>
</evidence>
<accession>A0A2J1DSP1</accession>
<dbReference type="Proteomes" id="UP000233649">
    <property type="component" value="Unassembled WGS sequence"/>
</dbReference>
<feature type="non-terminal residue" evidence="2">
    <location>
        <position position="287"/>
    </location>
</feature>
<gene>
    <name evidence="2" type="ORF">CVH13_01618</name>
</gene>
<dbReference type="PROSITE" id="PS51318">
    <property type="entry name" value="TAT"/>
    <property type="match status" value="1"/>
</dbReference>
<dbReference type="EMBL" id="PHFD01000374">
    <property type="protein sequence ID" value="PKH45121.1"/>
    <property type="molecule type" value="Genomic_DNA"/>
</dbReference>
<dbReference type="InterPro" id="IPR028894">
    <property type="entry name" value="RDH_dom"/>
</dbReference>
<dbReference type="NCBIfam" id="TIGR01409">
    <property type="entry name" value="TAT_signal_seq"/>
    <property type="match status" value="1"/>
</dbReference>
<name>A0A2J1DSP1_9CHLR</name>
<dbReference type="InterPro" id="IPR006311">
    <property type="entry name" value="TAT_signal"/>
</dbReference>